<comment type="caution">
    <text evidence="2">The sequence shown here is derived from an EMBL/GenBank/DDBJ whole genome shotgun (WGS) entry which is preliminary data.</text>
</comment>
<name>A0A482VPC2_ASBVE</name>
<dbReference type="AlphaFoldDB" id="A0A482VPC2"/>
<accession>A0A482VPC2</accession>
<feature type="compositionally biased region" description="Polar residues" evidence="1">
    <location>
        <begin position="80"/>
        <end position="91"/>
    </location>
</feature>
<dbReference type="EMBL" id="QDEB01078908">
    <property type="protein sequence ID" value="RZC34566.1"/>
    <property type="molecule type" value="Genomic_DNA"/>
</dbReference>
<protein>
    <submittedName>
        <fullName evidence="2">Uncharacterized protein</fullName>
    </submittedName>
</protein>
<sequence>MLCSHLEEVTTCVGGKREASAADACYRTYIVFAEIHRRGARARSGAVVRIFSPDFHNDPLCICRMILSAINTYKQRANNSERVQQIKNNPSAPRPRRGKALTNSVRDVDRGSSPERLLIPLPPPSTVRTLPNASAAPEDRTISYPVNDNYKQIERKFCNFF</sequence>
<evidence type="ECO:0000313" key="2">
    <source>
        <dbReference type="EMBL" id="RZC34566.1"/>
    </source>
</evidence>
<reference evidence="2 3" key="1">
    <citation type="submission" date="2017-03" db="EMBL/GenBank/DDBJ databases">
        <title>Genome of the blue death feigning beetle - Asbolus verrucosus.</title>
        <authorList>
            <person name="Rider S.D."/>
        </authorList>
    </citation>
    <scope>NUCLEOTIDE SEQUENCE [LARGE SCALE GENOMIC DNA]</scope>
    <source>
        <strain evidence="2">Butters</strain>
        <tissue evidence="2">Head and leg muscle</tissue>
    </source>
</reference>
<keyword evidence="3" id="KW-1185">Reference proteome</keyword>
<proteinExistence type="predicted"/>
<gene>
    <name evidence="2" type="ORF">BDFB_014565</name>
</gene>
<feature type="region of interest" description="Disordered" evidence="1">
    <location>
        <begin position="80"/>
        <end position="140"/>
    </location>
</feature>
<dbReference type="Proteomes" id="UP000292052">
    <property type="component" value="Unassembled WGS sequence"/>
</dbReference>
<evidence type="ECO:0000313" key="3">
    <source>
        <dbReference type="Proteomes" id="UP000292052"/>
    </source>
</evidence>
<organism evidence="2 3">
    <name type="scientific">Asbolus verrucosus</name>
    <name type="common">Desert ironclad beetle</name>
    <dbReference type="NCBI Taxonomy" id="1661398"/>
    <lineage>
        <taxon>Eukaryota</taxon>
        <taxon>Metazoa</taxon>
        <taxon>Ecdysozoa</taxon>
        <taxon>Arthropoda</taxon>
        <taxon>Hexapoda</taxon>
        <taxon>Insecta</taxon>
        <taxon>Pterygota</taxon>
        <taxon>Neoptera</taxon>
        <taxon>Endopterygota</taxon>
        <taxon>Coleoptera</taxon>
        <taxon>Polyphaga</taxon>
        <taxon>Cucujiformia</taxon>
        <taxon>Tenebrionidae</taxon>
        <taxon>Pimeliinae</taxon>
        <taxon>Asbolus</taxon>
    </lineage>
</organism>
<evidence type="ECO:0000256" key="1">
    <source>
        <dbReference type="SAM" id="MobiDB-lite"/>
    </source>
</evidence>
<dbReference type="OrthoDB" id="10532524at2759"/>